<keyword evidence="2" id="KW-1185">Reference proteome</keyword>
<accession>A0A841U2L7</accession>
<dbReference type="Proteomes" id="UP000553776">
    <property type="component" value="Unassembled WGS sequence"/>
</dbReference>
<dbReference type="AlphaFoldDB" id="A0A841U2L7"/>
<reference evidence="1 2" key="1">
    <citation type="submission" date="2020-08" db="EMBL/GenBank/DDBJ databases">
        <title>Cohnella phylogeny.</title>
        <authorList>
            <person name="Dunlap C."/>
        </authorList>
    </citation>
    <scope>NUCLEOTIDE SEQUENCE [LARGE SCALE GENOMIC DNA]</scope>
    <source>
        <strain evidence="1 2">DSM 25239</strain>
    </source>
</reference>
<gene>
    <name evidence="1" type="ORF">H7B90_14330</name>
</gene>
<evidence type="ECO:0000313" key="1">
    <source>
        <dbReference type="EMBL" id="MBB6692583.1"/>
    </source>
</evidence>
<protein>
    <submittedName>
        <fullName evidence="1">Uncharacterized protein</fullName>
    </submittedName>
</protein>
<comment type="caution">
    <text evidence="1">The sequence shown here is derived from an EMBL/GenBank/DDBJ whole genome shotgun (WGS) entry which is preliminary data.</text>
</comment>
<organism evidence="1 2">
    <name type="scientific">Cohnella xylanilytica</name>
    <dbReference type="NCBI Taxonomy" id="557555"/>
    <lineage>
        <taxon>Bacteria</taxon>
        <taxon>Bacillati</taxon>
        <taxon>Bacillota</taxon>
        <taxon>Bacilli</taxon>
        <taxon>Bacillales</taxon>
        <taxon>Paenibacillaceae</taxon>
        <taxon>Cohnella</taxon>
    </lineage>
</organism>
<dbReference type="RefSeq" id="WP_185136602.1">
    <property type="nucleotide sequence ID" value="NZ_BORM01000030.1"/>
</dbReference>
<evidence type="ECO:0000313" key="2">
    <source>
        <dbReference type="Proteomes" id="UP000553776"/>
    </source>
</evidence>
<dbReference type="EMBL" id="JACJVR010000055">
    <property type="protein sequence ID" value="MBB6692583.1"/>
    <property type="molecule type" value="Genomic_DNA"/>
</dbReference>
<name>A0A841U2L7_9BACL</name>
<proteinExistence type="predicted"/>
<sequence length="92" mass="11266">MKPQERFLPPPTTFFYSADREFRPAHWRSYHYDEGEKREPRKMPELDQLVYVVKAANESYKRYFVPEARFFPQAARNKIAGIRYIFKIGFWR</sequence>